<dbReference type="Proteomes" id="UP001063350">
    <property type="component" value="Chromosome"/>
</dbReference>
<feature type="domain" description="UspA" evidence="2">
    <location>
        <begin position="11"/>
        <end position="167"/>
    </location>
</feature>
<dbReference type="InterPro" id="IPR014729">
    <property type="entry name" value="Rossmann-like_a/b/a_fold"/>
</dbReference>
<organism evidence="3 4">
    <name type="scientific">Desulfolithobacter dissulfuricans</name>
    <dbReference type="NCBI Taxonomy" id="2795293"/>
    <lineage>
        <taxon>Bacteria</taxon>
        <taxon>Pseudomonadati</taxon>
        <taxon>Thermodesulfobacteriota</taxon>
        <taxon>Desulfobulbia</taxon>
        <taxon>Desulfobulbales</taxon>
        <taxon>Desulfobulbaceae</taxon>
        <taxon>Desulfolithobacter</taxon>
    </lineage>
</organism>
<dbReference type="CDD" id="cd00293">
    <property type="entry name" value="USP-like"/>
    <property type="match status" value="1"/>
</dbReference>
<comment type="similarity">
    <text evidence="1">Belongs to the universal stress protein A family.</text>
</comment>
<dbReference type="PRINTS" id="PR01438">
    <property type="entry name" value="UNVRSLSTRESS"/>
</dbReference>
<sequence>MGGKGMKPRVKSILYATDLSDTAREALTWAVSLAEKYDATITILHVMPDLIEEMSVLMGYDLESHFGAEDLQAFGEEGRSAVVESIKNRIRSVCKDVQNEAGCSLDLENIVIRNGHPVREIIDTIQEGDFDLVVMGTHGHGLLDKILVGSVARGVVEKSPIPVLTVRLPS</sequence>
<dbReference type="Gene3D" id="3.40.50.620">
    <property type="entry name" value="HUPs"/>
    <property type="match status" value="1"/>
</dbReference>
<dbReference type="AlphaFoldDB" id="A0A915U9X6"/>
<protein>
    <submittedName>
        <fullName evidence="3">Universal stress protein UspA</fullName>
    </submittedName>
</protein>
<dbReference type="PANTHER" id="PTHR46268:SF6">
    <property type="entry name" value="UNIVERSAL STRESS PROTEIN UP12"/>
    <property type="match status" value="1"/>
</dbReference>
<dbReference type="SUPFAM" id="SSF52402">
    <property type="entry name" value="Adenine nucleotide alpha hydrolases-like"/>
    <property type="match status" value="1"/>
</dbReference>
<evidence type="ECO:0000256" key="1">
    <source>
        <dbReference type="ARBA" id="ARBA00008791"/>
    </source>
</evidence>
<evidence type="ECO:0000313" key="4">
    <source>
        <dbReference type="Proteomes" id="UP001063350"/>
    </source>
</evidence>
<keyword evidence="4" id="KW-1185">Reference proteome</keyword>
<evidence type="ECO:0000259" key="2">
    <source>
        <dbReference type="Pfam" id="PF00582"/>
    </source>
</evidence>
<evidence type="ECO:0000313" key="3">
    <source>
        <dbReference type="EMBL" id="BCO08840.1"/>
    </source>
</evidence>
<dbReference type="EMBL" id="AP024233">
    <property type="protein sequence ID" value="BCO08840.1"/>
    <property type="molecule type" value="Genomic_DNA"/>
</dbReference>
<dbReference type="KEGG" id="ddu:GF1_12160"/>
<dbReference type="PIRSF" id="PIRSF006276">
    <property type="entry name" value="UspA"/>
    <property type="match status" value="1"/>
</dbReference>
<gene>
    <name evidence="3" type="ORF">GF1_12160</name>
</gene>
<dbReference type="Pfam" id="PF00582">
    <property type="entry name" value="Usp"/>
    <property type="match status" value="1"/>
</dbReference>
<accession>A0A915U9X6</accession>
<reference evidence="3" key="1">
    <citation type="submission" date="2020-12" db="EMBL/GenBank/DDBJ databases">
        <title>Desulfobium dissulfuricans gen. nov., sp. nov., a novel mesophilic, sulfate-reducing bacterium isolated from a deep-sea hydrothermal vent.</title>
        <authorList>
            <person name="Hashimoto Y."/>
            <person name="Tame A."/>
            <person name="Sawayama S."/>
            <person name="Miyazaki J."/>
            <person name="Takai K."/>
            <person name="Nakagawa S."/>
        </authorList>
    </citation>
    <scope>NUCLEOTIDE SEQUENCE</scope>
    <source>
        <strain evidence="3">GF1</strain>
    </source>
</reference>
<dbReference type="InterPro" id="IPR006015">
    <property type="entry name" value="Universal_stress_UspA"/>
</dbReference>
<dbReference type="PANTHER" id="PTHR46268">
    <property type="entry name" value="STRESS RESPONSE PROTEIN NHAX"/>
    <property type="match status" value="1"/>
</dbReference>
<proteinExistence type="inferred from homology"/>
<dbReference type="InterPro" id="IPR006016">
    <property type="entry name" value="UspA"/>
</dbReference>
<name>A0A915U9X6_9BACT</name>